<dbReference type="GeneID" id="108254232"/>
<evidence type="ECO:0000256" key="3">
    <source>
        <dbReference type="ARBA" id="ARBA00022705"/>
    </source>
</evidence>
<evidence type="ECO:0000256" key="9">
    <source>
        <dbReference type="RuleBase" id="RU364130"/>
    </source>
</evidence>
<dbReference type="InterPro" id="IPR013955">
    <property type="entry name" value="Rep_factor-A_C"/>
</dbReference>
<evidence type="ECO:0000256" key="5">
    <source>
        <dbReference type="ARBA" id="ARBA00022771"/>
    </source>
</evidence>
<dbReference type="PaxDb" id="121845-A0A3Q0JJY1"/>
<dbReference type="STRING" id="121845.A0A3Q0JJY1"/>
<dbReference type="AlphaFoldDB" id="A0A3Q0JJY1"/>
<evidence type="ECO:0000256" key="1">
    <source>
        <dbReference type="ARBA" id="ARBA00004123"/>
    </source>
</evidence>
<evidence type="ECO:0000313" key="14">
    <source>
        <dbReference type="RefSeq" id="XP_026688689.1"/>
    </source>
</evidence>
<organism evidence="13 14">
    <name type="scientific">Diaphorina citri</name>
    <name type="common">Asian citrus psyllid</name>
    <dbReference type="NCBI Taxonomy" id="121845"/>
    <lineage>
        <taxon>Eukaryota</taxon>
        <taxon>Metazoa</taxon>
        <taxon>Ecdysozoa</taxon>
        <taxon>Arthropoda</taxon>
        <taxon>Hexapoda</taxon>
        <taxon>Insecta</taxon>
        <taxon>Pterygota</taxon>
        <taxon>Neoptera</taxon>
        <taxon>Paraneoptera</taxon>
        <taxon>Hemiptera</taxon>
        <taxon>Sternorrhyncha</taxon>
        <taxon>Psylloidea</taxon>
        <taxon>Psyllidae</taxon>
        <taxon>Diaphorininae</taxon>
        <taxon>Diaphorina</taxon>
    </lineage>
</organism>
<evidence type="ECO:0000256" key="7">
    <source>
        <dbReference type="ARBA" id="ARBA00023125"/>
    </source>
</evidence>
<keyword evidence="3 9" id="KW-0235">DNA replication</keyword>
<dbReference type="GO" id="GO:0008270">
    <property type="term" value="F:zinc ion binding"/>
    <property type="evidence" value="ECO:0007669"/>
    <property type="project" value="UniProtKB-KW"/>
</dbReference>
<evidence type="ECO:0000256" key="6">
    <source>
        <dbReference type="ARBA" id="ARBA00022833"/>
    </source>
</evidence>
<feature type="compositionally biased region" description="Polar residues" evidence="10">
    <location>
        <begin position="1"/>
        <end position="16"/>
    </location>
</feature>
<evidence type="ECO:0000256" key="4">
    <source>
        <dbReference type="ARBA" id="ARBA00022723"/>
    </source>
</evidence>
<dbReference type="InterPro" id="IPR031657">
    <property type="entry name" value="REPA_OB_2"/>
</dbReference>
<dbReference type="PANTHER" id="PTHR47165:SF4">
    <property type="entry name" value="OS03G0429900 PROTEIN"/>
    <property type="match status" value="1"/>
</dbReference>
<sequence length="423" mass="47268">MVGHLTTSTTYSTARPSNHPGPNSLVDQSCRGDAVPGLRNGDVVANISNNTFRTRYAFRFRIWIFNFNMLAAPANKKFSSINNDYEMSFTHSTTVIPCNEDEVGNMPSVKYCFVPLKTIAEISPDENIDVLGVCIDAAELSSVTGKTNQKTYMKRDITLVDQSQASVTMTLWGKEAETFDASNKPVIAVKAARVSEFQGGKTLSLSMSSVLSLNPDIPECHKLQGWFSTQTNTRFEPVSQRTGGMGGGAAGNLLLMREIQDQQLGMGDKADYCSVRGIIQVFRGSNTTYKACPSQDCNKKVIDQNNGMYRCEKCNKEFNTFTYRLILPVSIVMIGDWTNSVWVTLFQNEAESILGVTAQEVGESTEDHPALKKALFTQYIFRLRAKLEHYNNPRYAFRFRIWIFNFNTLAAKAYSMVPLMDSF</sequence>
<dbReference type="GO" id="GO:0003677">
    <property type="term" value="F:DNA binding"/>
    <property type="evidence" value="ECO:0007669"/>
    <property type="project" value="UniProtKB-KW"/>
</dbReference>
<comment type="subcellular location">
    <subcellularLocation>
        <location evidence="1 9">Nucleus</location>
    </subcellularLocation>
</comment>
<feature type="region of interest" description="Disordered" evidence="10">
    <location>
        <begin position="1"/>
        <end position="31"/>
    </location>
</feature>
<gene>
    <name evidence="14" type="primary">LOC108254232</name>
</gene>
<dbReference type="InterPro" id="IPR047192">
    <property type="entry name" value="Euk_RPA1_DBD_C"/>
</dbReference>
<dbReference type="RefSeq" id="XP_026688689.1">
    <property type="nucleotide sequence ID" value="XM_026832888.1"/>
</dbReference>
<keyword evidence="7 9" id="KW-0238">DNA-binding</keyword>
<evidence type="ECO:0000259" key="12">
    <source>
        <dbReference type="Pfam" id="PF16900"/>
    </source>
</evidence>
<feature type="domain" description="Replication protein A OB" evidence="12">
    <location>
        <begin position="117"/>
        <end position="213"/>
    </location>
</feature>
<dbReference type="FunFam" id="2.40.50.140:FF:000090">
    <property type="entry name" value="Replication protein A subunit"/>
    <property type="match status" value="1"/>
</dbReference>
<name>A0A3Q0JJY1_DIACI</name>
<keyword evidence="4 9" id="KW-0479">Metal-binding</keyword>
<dbReference type="SUPFAM" id="SSF50249">
    <property type="entry name" value="Nucleic acid-binding proteins"/>
    <property type="match status" value="2"/>
</dbReference>
<dbReference type="GO" id="GO:0006281">
    <property type="term" value="P:DNA repair"/>
    <property type="evidence" value="ECO:0007669"/>
    <property type="project" value="InterPro"/>
</dbReference>
<keyword evidence="8 9" id="KW-0539">Nucleus</keyword>
<dbReference type="Proteomes" id="UP000079169">
    <property type="component" value="Unplaced"/>
</dbReference>
<dbReference type="InterPro" id="IPR012340">
    <property type="entry name" value="NA-bd_OB-fold"/>
</dbReference>
<keyword evidence="13" id="KW-1185">Reference proteome</keyword>
<dbReference type="Gene3D" id="2.40.50.140">
    <property type="entry name" value="Nucleic acid-binding proteins"/>
    <property type="match status" value="2"/>
</dbReference>
<dbReference type="Pfam" id="PF16900">
    <property type="entry name" value="REPA_OB_2"/>
    <property type="match status" value="1"/>
</dbReference>
<accession>A0A3Q0JJY1</accession>
<dbReference type="FunFam" id="2.40.50.140:FF:000064">
    <property type="entry name" value="Replication protein A subunit"/>
    <property type="match status" value="1"/>
</dbReference>
<protein>
    <recommendedName>
        <fullName evidence="9">Replication protein A subunit</fullName>
    </recommendedName>
</protein>
<dbReference type="CDD" id="cd04476">
    <property type="entry name" value="RPA1_DBD_C"/>
    <property type="match status" value="1"/>
</dbReference>
<evidence type="ECO:0000256" key="2">
    <source>
        <dbReference type="ARBA" id="ARBA00005690"/>
    </source>
</evidence>
<dbReference type="NCBIfam" id="TIGR00617">
    <property type="entry name" value="rpa1"/>
    <property type="match status" value="1"/>
</dbReference>
<comment type="similarity">
    <text evidence="2 9">Belongs to the replication factor A protein 1 family.</text>
</comment>
<reference evidence="14" key="1">
    <citation type="submission" date="2025-08" db="UniProtKB">
        <authorList>
            <consortium name="RefSeq"/>
        </authorList>
    </citation>
    <scope>IDENTIFICATION</scope>
</reference>
<keyword evidence="5 9" id="KW-0863">Zinc-finger</keyword>
<evidence type="ECO:0000256" key="10">
    <source>
        <dbReference type="SAM" id="MobiDB-lite"/>
    </source>
</evidence>
<dbReference type="InterPro" id="IPR004591">
    <property type="entry name" value="Rfa1"/>
</dbReference>
<keyword evidence="6 9" id="KW-0862">Zinc</keyword>
<evidence type="ECO:0000313" key="13">
    <source>
        <dbReference type="Proteomes" id="UP000079169"/>
    </source>
</evidence>
<evidence type="ECO:0000259" key="11">
    <source>
        <dbReference type="Pfam" id="PF08646"/>
    </source>
</evidence>
<dbReference type="CDD" id="cd04475">
    <property type="entry name" value="RPA1_DBD_B"/>
    <property type="match status" value="1"/>
</dbReference>
<feature type="domain" description="Replication factor A C-terminal" evidence="11">
    <location>
        <begin position="272"/>
        <end position="413"/>
    </location>
</feature>
<dbReference type="GO" id="GO:0005634">
    <property type="term" value="C:nucleus"/>
    <property type="evidence" value="ECO:0007669"/>
    <property type="project" value="UniProtKB-SubCell"/>
</dbReference>
<dbReference type="GO" id="GO:0006260">
    <property type="term" value="P:DNA replication"/>
    <property type="evidence" value="ECO:0007669"/>
    <property type="project" value="UniProtKB-KW"/>
</dbReference>
<dbReference type="GO" id="GO:0006310">
    <property type="term" value="P:DNA recombination"/>
    <property type="evidence" value="ECO:0007669"/>
    <property type="project" value="InterPro"/>
</dbReference>
<comment type="function">
    <text evidence="9">As part of the heterotrimeric replication protein A complex (RPA/RP-A), binds and stabilizes single-stranded DNA intermediates, that form during DNA replication or upon DNA stress. It prevents their reannealing and in parallel, recruits and activates different proteins and complexes involved in DNA metabolism. Thereby, it plays an essential role both in DNA replication and the cellular response to DNA damage.</text>
</comment>
<dbReference type="KEGG" id="dci:108254232"/>
<dbReference type="Pfam" id="PF08646">
    <property type="entry name" value="Rep_fac-A_C"/>
    <property type="match status" value="1"/>
</dbReference>
<evidence type="ECO:0000256" key="8">
    <source>
        <dbReference type="ARBA" id="ARBA00023242"/>
    </source>
</evidence>
<comment type="subunit">
    <text evidence="9">Component of the heterotrimeric canonical replication protein A complex (RPA).</text>
</comment>
<proteinExistence type="inferred from homology"/>
<dbReference type="PANTHER" id="PTHR47165">
    <property type="entry name" value="OS03G0429900 PROTEIN"/>
    <property type="match status" value="1"/>
</dbReference>